<name>A0A494TD01_SPHPE</name>
<feature type="domain" description="Acyltransferase 3" evidence="2">
    <location>
        <begin position="10"/>
        <end position="225"/>
    </location>
</feature>
<dbReference type="GO" id="GO:0016020">
    <property type="term" value="C:membrane"/>
    <property type="evidence" value="ECO:0007669"/>
    <property type="project" value="TreeGrafter"/>
</dbReference>
<evidence type="ECO:0000313" key="3">
    <source>
        <dbReference type="EMBL" id="AYJ84953.1"/>
    </source>
</evidence>
<dbReference type="GO" id="GO:0016747">
    <property type="term" value="F:acyltransferase activity, transferring groups other than amino-acyl groups"/>
    <property type="evidence" value="ECO:0007669"/>
    <property type="project" value="InterPro"/>
</dbReference>
<accession>A0A494TD01</accession>
<protein>
    <submittedName>
        <fullName evidence="3">Acyltransferase</fullName>
    </submittedName>
</protein>
<proteinExistence type="predicted"/>
<evidence type="ECO:0000313" key="4">
    <source>
        <dbReference type="Proteomes" id="UP000276254"/>
    </source>
</evidence>
<dbReference type="EMBL" id="CP032828">
    <property type="protein sequence ID" value="AYJ84953.1"/>
    <property type="molecule type" value="Genomic_DNA"/>
</dbReference>
<evidence type="ECO:0000259" key="2">
    <source>
        <dbReference type="Pfam" id="PF01757"/>
    </source>
</evidence>
<feature type="transmembrane region" description="Helical" evidence="1">
    <location>
        <begin position="35"/>
        <end position="55"/>
    </location>
</feature>
<keyword evidence="3" id="KW-0614">Plasmid</keyword>
<keyword evidence="1" id="KW-1133">Transmembrane helix</keyword>
<dbReference type="RefSeq" id="WP_121151056.1">
    <property type="nucleotide sequence ID" value="NZ_CP032828.1"/>
</dbReference>
<geneLocation type="plasmid" evidence="3">
    <name>unnamed1</name>
</geneLocation>
<reference evidence="3 4" key="1">
    <citation type="submission" date="2018-09" db="EMBL/GenBank/DDBJ databases">
        <title>Sphingomonas peninsula sp. nov., isolated from fildes peninsula, Antarctic soil.</title>
        <authorList>
            <person name="Yingchao G."/>
        </authorList>
    </citation>
    <scope>NUCLEOTIDE SEQUENCE [LARGE SCALE GENOMIC DNA]</scope>
    <source>
        <strain evidence="3 4">YZ-8</strain>
        <plasmid evidence="3 4">unnamed1</plasmid>
    </source>
</reference>
<organism evidence="3 4">
    <name type="scientific">Sphingomonas paeninsulae</name>
    <dbReference type="NCBI Taxonomy" id="2319844"/>
    <lineage>
        <taxon>Bacteria</taxon>
        <taxon>Pseudomonadati</taxon>
        <taxon>Pseudomonadota</taxon>
        <taxon>Alphaproteobacteria</taxon>
        <taxon>Sphingomonadales</taxon>
        <taxon>Sphingomonadaceae</taxon>
        <taxon>Sphingomonas</taxon>
    </lineage>
</organism>
<evidence type="ECO:0000256" key="1">
    <source>
        <dbReference type="SAM" id="Phobius"/>
    </source>
</evidence>
<dbReference type="Pfam" id="PF01757">
    <property type="entry name" value="Acyl_transf_3"/>
    <property type="match status" value="1"/>
</dbReference>
<dbReference type="PANTHER" id="PTHR23028:SF53">
    <property type="entry name" value="ACYL_TRANSF_3 DOMAIN-CONTAINING PROTEIN"/>
    <property type="match status" value="1"/>
</dbReference>
<keyword evidence="3" id="KW-0012">Acyltransferase</keyword>
<keyword evidence="1" id="KW-0812">Transmembrane</keyword>
<dbReference type="AlphaFoldDB" id="A0A494TD01"/>
<keyword evidence="3" id="KW-0808">Transferase</keyword>
<dbReference type="Proteomes" id="UP000276254">
    <property type="component" value="Plasmid unnamed1"/>
</dbReference>
<dbReference type="InterPro" id="IPR050879">
    <property type="entry name" value="Acyltransferase_3"/>
</dbReference>
<dbReference type="PANTHER" id="PTHR23028">
    <property type="entry name" value="ACETYLTRANSFERASE"/>
    <property type="match status" value="1"/>
</dbReference>
<gene>
    <name evidence="3" type="ORF">D3Y57_02525</name>
</gene>
<keyword evidence="1" id="KW-0472">Membrane</keyword>
<dbReference type="GO" id="GO:0009103">
    <property type="term" value="P:lipopolysaccharide biosynthetic process"/>
    <property type="evidence" value="ECO:0007669"/>
    <property type="project" value="TreeGrafter"/>
</dbReference>
<dbReference type="KEGG" id="spha:D3Y57_02525"/>
<feature type="transmembrane region" description="Helical" evidence="1">
    <location>
        <begin position="75"/>
        <end position="96"/>
    </location>
</feature>
<dbReference type="InterPro" id="IPR002656">
    <property type="entry name" value="Acyl_transf_3_dom"/>
</dbReference>
<feature type="transmembrane region" description="Helical" evidence="1">
    <location>
        <begin position="156"/>
        <end position="173"/>
    </location>
</feature>
<sequence>MNAPKLNYNPALDGIRALAASAVLLVHLNPAFLPGGWIGVDVFFVLSGFLITRILQLEIGTTGSIDLKRFYIRRAIRLVPALLAMVMVVVIVAKLMEKQIITEAILSLTYTMNWAQAFDIGLPVKYLDHTWSLAVEEQFYLVWPIALLALRSKRPWAYVAALLVASLFWRGALIHNGATWARTYHGFDTHSDTLLIGSLLALFPISQRVVSAARLTSWIPATLLLMCCFPMSPAWTSRLSGSSTSARTLSLRINKRPKRLVRVP</sequence>
<dbReference type="OrthoDB" id="9796461at2"/>
<keyword evidence="4" id="KW-1185">Reference proteome</keyword>